<dbReference type="RefSeq" id="WP_048494580.1">
    <property type="nucleotide sequence ID" value="NZ_LFBU01000001.1"/>
</dbReference>
<evidence type="ECO:0000259" key="3">
    <source>
        <dbReference type="Pfam" id="PF13670"/>
    </source>
</evidence>
<comment type="caution">
    <text evidence="4">The sequence shown here is derived from an EMBL/GenBank/DDBJ whole genome shotgun (WGS) entry which is preliminary data.</text>
</comment>
<evidence type="ECO:0000313" key="5">
    <source>
        <dbReference type="Proteomes" id="UP000036102"/>
    </source>
</evidence>
<evidence type="ECO:0000313" key="4">
    <source>
        <dbReference type="EMBL" id="KMQ74357.1"/>
    </source>
</evidence>
<feature type="compositionally biased region" description="Acidic residues" evidence="1">
    <location>
        <begin position="86"/>
        <end position="101"/>
    </location>
</feature>
<dbReference type="EMBL" id="LFBU01000001">
    <property type="protein sequence ID" value="KMQ74357.1"/>
    <property type="molecule type" value="Genomic_DNA"/>
</dbReference>
<accession>A0A0J7J829</accession>
<dbReference type="PATRIC" id="fig|1658765.3.peg.531"/>
<proteinExistence type="predicted"/>
<feature type="chain" id="PRO_5005289582" description="PepSY domain-containing protein" evidence="2">
    <location>
        <begin position="22"/>
        <end position="136"/>
    </location>
</feature>
<feature type="compositionally biased region" description="Polar residues" evidence="1">
    <location>
        <begin position="104"/>
        <end position="117"/>
    </location>
</feature>
<feature type="region of interest" description="Disordered" evidence="1">
    <location>
        <begin position="81"/>
        <end position="136"/>
    </location>
</feature>
<dbReference type="Pfam" id="PF13670">
    <property type="entry name" value="PepSY_2"/>
    <property type="match status" value="1"/>
</dbReference>
<dbReference type="AlphaFoldDB" id="A0A0J7J829"/>
<reference evidence="4 5" key="1">
    <citation type="submission" date="2015-06" db="EMBL/GenBank/DDBJ databases">
        <title>Marinobacter subterrani, a genetically tractable neutrophilic iron-oxidizing strain isolated from the Soudan Iron Mine.</title>
        <authorList>
            <person name="Bonis B.M."/>
            <person name="Gralnick J.A."/>
        </authorList>
    </citation>
    <scope>NUCLEOTIDE SEQUENCE [LARGE SCALE GENOMIC DNA]</scope>
    <source>
        <strain evidence="4 5">JG233</strain>
    </source>
</reference>
<dbReference type="InterPro" id="IPR025711">
    <property type="entry name" value="PepSY"/>
</dbReference>
<organism evidence="4 5">
    <name type="scientific">Marinobacter subterrani</name>
    <dbReference type="NCBI Taxonomy" id="1658765"/>
    <lineage>
        <taxon>Bacteria</taxon>
        <taxon>Pseudomonadati</taxon>
        <taxon>Pseudomonadota</taxon>
        <taxon>Gammaproteobacteria</taxon>
        <taxon>Pseudomonadales</taxon>
        <taxon>Marinobacteraceae</taxon>
        <taxon>Marinobacter</taxon>
    </lineage>
</organism>
<name>A0A0J7J829_9GAMM</name>
<keyword evidence="2" id="KW-0732">Signal</keyword>
<feature type="domain" description="PepSY" evidence="3">
    <location>
        <begin position="7"/>
        <end position="82"/>
    </location>
</feature>
<keyword evidence="5" id="KW-1185">Reference proteome</keyword>
<gene>
    <name evidence="4" type="ORF">Msub_10540</name>
</gene>
<feature type="signal peptide" evidence="2">
    <location>
        <begin position="1"/>
        <end position="21"/>
    </location>
</feature>
<dbReference type="Proteomes" id="UP000036102">
    <property type="component" value="Unassembled WGS sequence"/>
</dbReference>
<evidence type="ECO:0000256" key="1">
    <source>
        <dbReference type="SAM" id="MobiDB-lite"/>
    </source>
</evidence>
<sequence>MKTKPMLLGLTVLLLSTPLLADDDCDDSVANWQPRENLRSKLEGQGWTVYRIKVDDGCYEVKGLDPEGHRTEALFAPASLMLMEVEREEGEGDDDDEDESNEGSYGNQNPIGTQGTGQAPAPTNGIVKGRPKVTVE</sequence>
<dbReference type="OrthoDB" id="5625293at2"/>
<evidence type="ECO:0000256" key="2">
    <source>
        <dbReference type="SAM" id="SignalP"/>
    </source>
</evidence>
<dbReference type="STRING" id="1658765.Msub_10540"/>
<protein>
    <recommendedName>
        <fullName evidence="3">PepSY domain-containing protein</fullName>
    </recommendedName>
</protein>